<dbReference type="GO" id="GO:0016491">
    <property type="term" value="F:oxidoreductase activity"/>
    <property type="evidence" value="ECO:0007669"/>
    <property type="project" value="UniProtKB-KW"/>
</dbReference>
<sequence>MKLRDSIRTTPGTALPGSLYAAGVPASDRVALEGEARADVAIVGAGILGLSTALALAEGGTACVVLEANEPGWGASGRNGGQVNSGLKWSPSQVERDIGSEAVTFSYDAPSRLKALVARLGLDCDYANGGGYRAATDAEGARDIDTLVAEMERRNIPVRPMDAVGMAEAAGTERYTGGLYDPVAGQVNPLKYVRGLAAAAVAAGARVYSDSPVISAEEKGGWVLKTLRGTVRAEKVLFATNGYSDGLVPRLKRSLMPVFSTIAASRPLPEDLRRRILAGREVLYETGLKTVYYRVDAGGRFLFGGRGPQSPAEGTRAGATLIALAESLWPELRAVGWEYGWNGRVAITGDHYPHVHEIGETGLACLGFNGRGVALTTALGPRLAARLTGGRAEALPLPASPIRTIPFQPFWPAGVAAVLAWSDLKARLT</sequence>
<protein>
    <submittedName>
        <fullName evidence="3">Oxidoreductase</fullName>
    </submittedName>
</protein>
<dbReference type="PANTHER" id="PTHR13847:SF281">
    <property type="entry name" value="FAD DEPENDENT OXIDOREDUCTASE DOMAIN-CONTAINING PROTEIN"/>
    <property type="match status" value="1"/>
</dbReference>
<dbReference type="Gene3D" id="3.30.9.10">
    <property type="entry name" value="D-Amino Acid Oxidase, subunit A, domain 2"/>
    <property type="match status" value="1"/>
</dbReference>
<dbReference type="SUPFAM" id="SSF51905">
    <property type="entry name" value="FAD/NAD(P)-binding domain"/>
    <property type="match status" value="1"/>
</dbReference>
<keyword evidence="4" id="KW-1185">Reference proteome</keyword>
<reference evidence="3" key="2">
    <citation type="submission" date="2020-09" db="EMBL/GenBank/DDBJ databases">
        <authorList>
            <person name="Sun Q."/>
            <person name="Zhou Y."/>
        </authorList>
    </citation>
    <scope>NUCLEOTIDE SEQUENCE</scope>
    <source>
        <strain evidence="3">CGMCC 1.6293</strain>
    </source>
</reference>
<gene>
    <name evidence="3" type="ORF">GCM10011534_27930</name>
</gene>
<accession>A0A917T050</accession>
<dbReference type="PANTHER" id="PTHR13847">
    <property type="entry name" value="SARCOSINE DEHYDROGENASE-RELATED"/>
    <property type="match status" value="1"/>
</dbReference>
<comment type="caution">
    <text evidence="3">The sequence shown here is derived from an EMBL/GenBank/DDBJ whole genome shotgun (WGS) entry which is preliminary data.</text>
</comment>
<dbReference type="RefSeq" id="WP_169739197.1">
    <property type="nucleotide sequence ID" value="NZ_BMLF01000002.1"/>
</dbReference>
<evidence type="ECO:0000259" key="2">
    <source>
        <dbReference type="Pfam" id="PF01266"/>
    </source>
</evidence>
<dbReference type="Pfam" id="PF01266">
    <property type="entry name" value="DAO"/>
    <property type="match status" value="1"/>
</dbReference>
<keyword evidence="1" id="KW-0560">Oxidoreductase</keyword>
<evidence type="ECO:0000313" key="3">
    <source>
        <dbReference type="EMBL" id="GGM04588.1"/>
    </source>
</evidence>
<dbReference type="InterPro" id="IPR006076">
    <property type="entry name" value="FAD-dep_OxRdtase"/>
</dbReference>
<reference evidence="3" key="1">
    <citation type="journal article" date="2014" name="Int. J. Syst. Evol. Microbiol.">
        <title>Complete genome sequence of Corynebacterium casei LMG S-19264T (=DSM 44701T), isolated from a smear-ripened cheese.</title>
        <authorList>
            <consortium name="US DOE Joint Genome Institute (JGI-PGF)"/>
            <person name="Walter F."/>
            <person name="Albersmeier A."/>
            <person name="Kalinowski J."/>
            <person name="Ruckert C."/>
        </authorList>
    </citation>
    <scope>NUCLEOTIDE SEQUENCE</scope>
    <source>
        <strain evidence="3">CGMCC 1.6293</strain>
    </source>
</reference>
<evidence type="ECO:0000256" key="1">
    <source>
        <dbReference type="ARBA" id="ARBA00023002"/>
    </source>
</evidence>
<proteinExistence type="predicted"/>
<organism evidence="3 4">
    <name type="scientific">Pseudooceanicola nanhaiensis</name>
    <dbReference type="NCBI Taxonomy" id="375761"/>
    <lineage>
        <taxon>Bacteria</taxon>
        <taxon>Pseudomonadati</taxon>
        <taxon>Pseudomonadota</taxon>
        <taxon>Alphaproteobacteria</taxon>
        <taxon>Rhodobacterales</taxon>
        <taxon>Paracoccaceae</taxon>
        <taxon>Pseudooceanicola</taxon>
    </lineage>
</organism>
<dbReference type="Proteomes" id="UP000649829">
    <property type="component" value="Unassembled WGS sequence"/>
</dbReference>
<dbReference type="GO" id="GO:0005737">
    <property type="term" value="C:cytoplasm"/>
    <property type="evidence" value="ECO:0007669"/>
    <property type="project" value="TreeGrafter"/>
</dbReference>
<dbReference type="AlphaFoldDB" id="A0A917T050"/>
<dbReference type="InterPro" id="IPR036188">
    <property type="entry name" value="FAD/NAD-bd_sf"/>
</dbReference>
<evidence type="ECO:0000313" key="4">
    <source>
        <dbReference type="Proteomes" id="UP000649829"/>
    </source>
</evidence>
<feature type="domain" description="FAD dependent oxidoreductase" evidence="2">
    <location>
        <begin position="39"/>
        <end position="385"/>
    </location>
</feature>
<dbReference type="EMBL" id="BMLF01000002">
    <property type="protein sequence ID" value="GGM04588.1"/>
    <property type="molecule type" value="Genomic_DNA"/>
</dbReference>
<name>A0A917T050_9RHOB</name>
<dbReference type="Gene3D" id="3.50.50.60">
    <property type="entry name" value="FAD/NAD(P)-binding domain"/>
    <property type="match status" value="1"/>
</dbReference>